<protein>
    <submittedName>
        <fullName evidence="3">Uncharacterized protein LOC101859861</fullName>
    </submittedName>
</protein>
<sequence length="280" mass="32253">MATQTKYYTESQNGDLQKEANDKGYKKRIRTNLIEATRGSSIEELEKAMEKFRQNRLEDCGDLTKAQDRMDFLTLKRDLRDAIRRSHVGVLERTIAEARGSRYEGQLGPQIQAAEAKLAHLRELNKYSHDILAMDQQTISEIHSYHRPPACVHDVMAASYMLLGYDESQLRDWSYLQAMAGRLGRGSLIHQVREFDSSDVDEPTAKRVREILDYHELSEVRAASNGAATFHVWADNIVDKISKDNSNEEDRRRREEEERSRREGGSSRTPVQQKQGKGRR</sequence>
<evidence type="ECO:0000313" key="2">
    <source>
        <dbReference type="Proteomes" id="UP000694888"/>
    </source>
</evidence>
<feature type="region of interest" description="Disordered" evidence="1">
    <location>
        <begin position="241"/>
        <end position="280"/>
    </location>
</feature>
<feature type="compositionally biased region" description="Basic and acidic residues" evidence="1">
    <location>
        <begin position="241"/>
        <end position="265"/>
    </location>
</feature>
<name>A0ABM1A138_APLCA</name>
<evidence type="ECO:0000256" key="1">
    <source>
        <dbReference type="SAM" id="MobiDB-lite"/>
    </source>
</evidence>
<evidence type="ECO:0000313" key="3">
    <source>
        <dbReference type="RefSeq" id="XP_012938687.1"/>
    </source>
</evidence>
<keyword evidence="2" id="KW-1185">Reference proteome</keyword>
<dbReference type="GeneID" id="101859861"/>
<gene>
    <name evidence="3" type="primary">LOC101859861</name>
</gene>
<reference evidence="3" key="1">
    <citation type="submission" date="2025-08" db="UniProtKB">
        <authorList>
            <consortium name="RefSeq"/>
        </authorList>
    </citation>
    <scope>IDENTIFICATION</scope>
</reference>
<feature type="compositionally biased region" description="Polar residues" evidence="1">
    <location>
        <begin position="269"/>
        <end position="280"/>
    </location>
</feature>
<feature type="region of interest" description="Disordered" evidence="1">
    <location>
        <begin position="1"/>
        <end position="22"/>
    </location>
</feature>
<accession>A0ABM1A138</accession>
<organism evidence="2 3">
    <name type="scientific">Aplysia californica</name>
    <name type="common">California sea hare</name>
    <dbReference type="NCBI Taxonomy" id="6500"/>
    <lineage>
        <taxon>Eukaryota</taxon>
        <taxon>Metazoa</taxon>
        <taxon>Spiralia</taxon>
        <taxon>Lophotrochozoa</taxon>
        <taxon>Mollusca</taxon>
        <taxon>Gastropoda</taxon>
        <taxon>Heterobranchia</taxon>
        <taxon>Euthyneura</taxon>
        <taxon>Tectipleura</taxon>
        <taxon>Aplysiida</taxon>
        <taxon>Aplysioidea</taxon>
        <taxon>Aplysiidae</taxon>
        <taxon>Aplysia</taxon>
    </lineage>
</organism>
<feature type="compositionally biased region" description="Polar residues" evidence="1">
    <location>
        <begin position="1"/>
        <end position="15"/>
    </location>
</feature>
<dbReference type="RefSeq" id="XP_012938687.1">
    <property type="nucleotide sequence ID" value="XM_013083233.2"/>
</dbReference>
<proteinExistence type="predicted"/>
<dbReference type="Proteomes" id="UP000694888">
    <property type="component" value="Unplaced"/>
</dbReference>
<dbReference type="Gene3D" id="1.20.920.20">
    <property type="match status" value="1"/>
</dbReference>